<feature type="signal peptide" evidence="1">
    <location>
        <begin position="1"/>
        <end position="18"/>
    </location>
</feature>
<evidence type="ECO:0000313" key="3">
    <source>
        <dbReference type="Proteomes" id="UP001196413"/>
    </source>
</evidence>
<gene>
    <name evidence="2" type="ORF">KIN20_028315</name>
</gene>
<dbReference type="EMBL" id="JAHQIW010005886">
    <property type="protein sequence ID" value="KAJ1367410.1"/>
    <property type="molecule type" value="Genomic_DNA"/>
</dbReference>
<comment type="caution">
    <text evidence="2">The sequence shown here is derived from an EMBL/GenBank/DDBJ whole genome shotgun (WGS) entry which is preliminary data.</text>
</comment>
<evidence type="ECO:0000313" key="2">
    <source>
        <dbReference type="EMBL" id="KAJ1367410.1"/>
    </source>
</evidence>
<feature type="chain" id="PRO_5042198967" description="Secreted protein" evidence="1">
    <location>
        <begin position="19"/>
        <end position="74"/>
    </location>
</feature>
<reference evidence="2" key="1">
    <citation type="submission" date="2021-06" db="EMBL/GenBank/DDBJ databases">
        <title>Parelaphostrongylus tenuis whole genome reference sequence.</title>
        <authorList>
            <person name="Garwood T.J."/>
            <person name="Larsen P.A."/>
            <person name="Fountain-Jones N.M."/>
            <person name="Garbe J.R."/>
            <person name="Macchietto M.G."/>
            <person name="Kania S.A."/>
            <person name="Gerhold R.W."/>
            <person name="Richards J.E."/>
            <person name="Wolf T.M."/>
        </authorList>
    </citation>
    <scope>NUCLEOTIDE SEQUENCE</scope>
    <source>
        <strain evidence="2">MNPRO001-30</strain>
        <tissue evidence="2">Meninges</tissue>
    </source>
</reference>
<protein>
    <recommendedName>
        <fullName evidence="4">Secreted protein</fullName>
    </recommendedName>
</protein>
<keyword evidence="1" id="KW-0732">Signal</keyword>
<sequence>MLGISLVRCFTLLDSSKCDCCEDQRKNNDYTETRSNHRISAKAGCEVRSCDDVVAAQNKYRQVVHINIRRKVRN</sequence>
<keyword evidence="3" id="KW-1185">Reference proteome</keyword>
<evidence type="ECO:0000256" key="1">
    <source>
        <dbReference type="SAM" id="SignalP"/>
    </source>
</evidence>
<dbReference type="AlphaFoldDB" id="A0AAD5R0L9"/>
<evidence type="ECO:0008006" key="4">
    <source>
        <dbReference type="Google" id="ProtNLM"/>
    </source>
</evidence>
<proteinExistence type="predicted"/>
<name>A0AAD5R0L9_PARTN</name>
<organism evidence="2 3">
    <name type="scientific">Parelaphostrongylus tenuis</name>
    <name type="common">Meningeal worm</name>
    <dbReference type="NCBI Taxonomy" id="148309"/>
    <lineage>
        <taxon>Eukaryota</taxon>
        <taxon>Metazoa</taxon>
        <taxon>Ecdysozoa</taxon>
        <taxon>Nematoda</taxon>
        <taxon>Chromadorea</taxon>
        <taxon>Rhabditida</taxon>
        <taxon>Rhabditina</taxon>
        <taxon>Rhabditomorpha</taxon>
        <taxon>Strongyloidea</taxon>
        <taxon>Metastrongylidae</taxon>
        <taxon>Parelaphostrongylus</taxon>
    </lineage>
</organism>
<accession>A0AAD5R0L9</accession>
<dbReference type="Proteomes" id="UP001196413">
    <property type="component" value="Unassembled WGS sequence"/>
</dbReference>